<dbReference type="RefSeq" id="WP_204517154.1">
    <property type="nucleotide sequence ID" value="NZ_BAABIN010000015.1"/>
</dbReference>
<evidence type="ECO:0000313" key="7">
    <source>
        <dbReference type="Proteomes" id="UP000717624"/>
    </source>
</evidence>
<dbReference type="Gene3D" id="1.20.120.1630">
    <property type="match status" value="1"/>
</dbReference>
<evidence type="ECO:0000256" key="3">
    <source>
        <dbReference type="ARBA" id="ARBA00022989"/>
    </source>
</evidence>
<evidence type="ECO:0000313" key="6">
    <source>
        <dbReference type="EMBL" id="MBM7589442.1"/>
    </source>
</evidence>
<keyword evidence="4 5" id="KW-0472">Membrane</keyword>
<dbReference type="Proteomes" id="UP000717624">
    <property type="component" value="Unassembled WGS sequence"/>
</dbReference>
<keyword evidence="6" id="KW-0808">Transferase</keyword>
<proteinExistence type="predicted"/>
<keyword evidence="3 5" id="KW-1133">Transmembrane helix</keyword>
<dbReference type="GO" id="GO:0004671">
    <property type="term" value="F:protein C-terminal S-isoprenylcysteine carboxyl O-methyltransferase activity"/>
    <property type="evidence" value="ECO:0007669"/>
    <property type="project" value="InterPro"/>
</dbReference>
<keyword evidence="6" id="KW-0489">Methyltransferase</keyword>
<keyword evidence="2 5" id="KW-0812">Transmembrane</keyword>
<comment type="caution">
    <text evidence="6">The sequence shown here is derived from an EMBL/GenBank/DDBJ whole genome shotgun (WGS) entry which is preliminary data.</text>
</comment>
<keyword evidence="7" id="KW-1185">Reference proteome</keyword>
<evidence type="ECO:0000256" key="1">
    <source>
        <dbReference type="ARBA" id="ARBA00004141"/>
    </source>
</evidence>
<comment type="subcellular location">
    <subcellularLocation>
        <location evidence="1">Membrane</location>
        <topology evidence="1">Multi-pass membrane protein</topology>
    </subcellularLocation>
</comment>
<dbReference type="Pfam" id="PF04140">
    <property type="entry name" value="ICMT"/>
    <property type="match status" value="1"/>
</dbReference>
<reference evidence="6" key="1">
    <citation type="submission" date="2021-01" db="EMBL/GenBank/DDBJ databases">
        <title>Genomic Encyclopedia of Type Strains, Phase IV (KMG-IV): sequencing the most valuable type-strain genomes for metagenomic binning, comparative biology and taxonomic classification.</title>
        <authorList>
            <person name="Goeker M."/>
        </authorList>
    </citation>
    <scope>NUCLEOTIDE SEQUENCE</scope>
    <source>
        <strain evidence="6">DSM 25523</strain>
    </source>
</reference>
<accession>A0A939BRC0</accession>
<dbReference type="InterPro" id="IPR007269">
    <property type="entry name" value="ICMT_MeTrfase"/>
</dbReference>
<dbReference type="AlphaFoldDB" id="A0A939BRC0"/>
<evidence type="ECO:0000256" key="5">
    <source>
        <dbReference type="SAM" id="Phobius"/>
    </source>
</evidence>
<organism evidence="6 7">
    <name type="scientific">Brevibacillus fulvus</name>
    <dbReference type="NCBI Taxonomy" id="1125967"/>
    <lineage>
        <taxon>Bacteria</taxon>
        <taxon>Bacillati</taxon>
        <taxon>Bacillota</taxon>
        <taxon>Bacilli</taxon>
        <taxon>Bacillales</taxon>
        <taxon>Paenibacillaceae</taxon>
        <taxon>Brevibacillus</taxon>
    </lineage>
</organism>
<dbReference type="EMBL" id="JAFBEB010000002">
    <property type="protein sequence ID" value="MBM7589442.1"/>
    <property type="molecule type" value="Genomic_DNA"/>
</dbReference>
<evidence type="ECO:0000256" key="2">
    <source>
        <dbReference type="ARBA" id="ARBA00022692"/>
    </source>
</evidence>
<protein>
    <submittedName>
        <fullName evidence="6">Methyltransferase</fullName>
    </submittedName>
</protein>
<name>A0A939BRC0_9BACL</name>
<sequence length="173" mass="19944">MLLFFGIVYVAVIIQRLWEVGLAKRNAAYIRAQGGYEVGAGHYRYLVALHVCFFLSLLYESLQVSRLPQLWWLPFGCFLLAQCGRYWCIASLGRFWNTRIFVLPGASLVNRGPYRFLRHPNYCIVAIELYTLPATFGAYGTAVIFTLLNLWLLLRVRIPLEEETLETLAKEET</sequence>
<gene>
    <name evidence="6" type="ORF">JOD01_001040</name>
</gene>
<dbReference type="GO" id="GO:0016020">
    <property type="term" value="C:membrane"/>
    <property type="evidence" value="ECO:0007669"/>
    <property type="project" value="UniProtKB-SubCell"/>
</dbReference>
<feature type="transmembrane region" description="Helical" evidence="5">
    <location>
        <begin position="136"/>
        <end position="154"/>
    </location>
</feature>
<dbReference type="GO" id="GO:0032259">
    <property type="term" value="P:methylation"/>
    <property type="evidence" value="ECO:0007669"/>
    <property type="project" value="UniProtKB-KW"/>
</dbReference>
<evidence type="ECO:0000256" key="4">
    <source>
        <dbReference type="ARBA" id="ARBA00023136"/>
    </source>
</evidence>